<feature type="chain" id="PRO_5012441591" description="Extracellular membrane protein CFEM domain-containing protein" evidence="1">
    <location>
        <begin position="24"/>
        <end position="73"/>
    </location>
</feature>
<gene>
    <name evidence="2" type="ORF">ZT1A5_G6408</name>
</gene>
<accession>A0A1Y6LKR0</accession>
<feature type="signal peptide" evidence="1">
    <location>
        <begin position="1"/>
        <end position="23"/>
    </location>
</feature>
<evidence type="ECO:0000256" key="1">
    <source>
        <dbReference type="SAM" id="SignalP"/>
    </source>
</evidence>
<keyword evidence="1" id="KW-0732">Signal</keyword>
<reference evidence="2 3" key="1">
    <citation type="submission" date="2016-10" db="EMBL/GenBank/DDBJ databases">
        <authorList>
            <person name="Varghese N."/>
        </authorList>
    </citation>
    <scope>NUCLEOTIDE SEQUENCE [LARGE SCALE GENOMIC DNA]</scope>
</reference>
<organism evidence="2 3">
    <name type="scientific">Zymoseptoria tritici ST99CH_1A5</name>
    <dbReference type="NCBI Taxonomy" id="1276529"/>
    <lineage>
        <taxon>Eukaryota</taxon>
        <taxon>Fungi</taxon>
        <taxon>Dikarya</taxon>
        <taxon>Ascomycota</taxon>
        <taxon>Pezizomycotina</taxon>
        <taxon>Dothideomycetes</taxon>
        <taxon>Dothideomycetidae</taxon>
        <taxon>Mycosphaerellales</taxon>
        <taxon>Mycosphaerellaceae</taxon>
        <taxon>Zymoseptoria</taxon>
    </lineage>
</organism>
<evidence type="ECO:0008006" key="4">
    <source>
        <dbReference type="Google" id="ProtNLM"/>
    </source>
</evidence>
<dbReference type="Proteomes" id="UP000215453">
    <property type="component" value="Chromosome 5"/>
</dbReference>
<dbReference type="AlphaFoldDB" id="A0A1Y6LKR0"/>
<name>A0A1Y6LKR0_ZYMTR</name>
<sequence length="73" mass="7905">MQLNVFVLTALAGFLFYPAQVFAVRDYGHCSDSIPTCKGAKPLSYCACSYAVGTRIMDVDGTCGTNGLCYHDR</sequence>
<protein>
    <recommendedName>
        <fullName evidence="4">Extracellular membrane protein CFEM domain-containing protein</fullName>
    </recommendedName>
</protein>
<proteinExistence type="predicted"/>
<evidence type="ECO:0000313" key="3">
    <source>
        <dbReference type="Proteomes" id="UP000215453"/>
    </source>
</evidence>
<dbReference type="EMBL" id="LT882680">
    <property type="protein sequence ID" value="SMY24966.1"/>
    <property type="molecule type" value="Genomic_DNA"/>
</dbReference>
<evidence type="ECO:0000313" key="2">
    <source>
        <dbReference type="EMBL" id="SMY24966.1"/>
    </source>
</evidence>